<comment type="caution">
    <text evidence="3">The sequence shown here is derived from an EMBL/GenBank/DDBJ whole genome shotgun (WGS) entry which is preliminary data.</text>
</comment>
<dbReference type="EMBL" id="AMGO01000068">
    <property type="protein sequence ID" value="EKE43231.1"/>
    <property type="molecule type" value="Genomic_DNA"/>
</dbReference>
<feature type="transmembrane region" description="Helical" evidence="2">
    <location>
        <begin position="396"/>
        <end position="415"/>
    </location>
</feature>
<organism evidence="3 4">
    <name type="scientific">Oceaniovalibus guishaninsula JLT2003</name>
    <dbReference type="NCBI Taxonomy" id="1231392"/>
    <lineage>
        <taxon>Bacteria</taxon>
        <taxon>Pseudomonadati</taxon>
        <taxon>Pseudomonadota</taxon>
        <taxon>Alphaproteobacteria</taxon>
        <taxon>Rhodobacterales</taxon>
        <taxon>Roseobacteraceae</taxon>
        <taxon>Oceaniovalibus</taxon>
    </lineage>
</organism>
<reference evidence="3 4" key="1">
    <citation type="journal article" date="2012" name="J. Bacteriol.">
        <title>Draft Genome Sequence of Oceaniovalibus guishaninsula JLT2003T.</title>
        <authorList>
            <person name="Tang K."/>
            <person name="Liu K."/>
            <person name="Jiao N."/>
        </authorList>
    </citation>
    <scope>NUCLEOTIDE SEQUENCE [LARGE SCALE GENOMIC DNA]</scope>
    <source>
        <strain evidence="3 4">JLT2003</strain>
    </source>
</reference>
<dbReference type="AlphaFoldDB" id="K2GKF9"/>
<keyword evidence="2" id="KW-1133">Transmembrane helix</keyword>
<dbReference type="STRING" id="1231392.OCGS_2822"/>
<dbReference type="RefSeq" id="WP_007427974.1">
    <property type="nucleotide sequence ID" value="NZ_AMGO01000068.1"/>
</dbReference>
<dbReference type="SUPFAM" id="SSF56634">
    <property type="entry name" value="Heme-dependent catalase-like"/>
    <property type="match status" value="1"/>
</dbReference>
<keyword evidence="4" id="KW-1185">Reference proteome</keyword>
<proteinExistence type="predicted"/>
<evidence type="ECO:0008006" key="5">
    <source>
        <dbReference type="Google" id="ProtNLM"/>
    </source>
</evidence>
<gene>
    <name evidence="3" type="ORF">OCGS_2822</name>
</gene>
<dbReference type="InterPro" id="IPR020835">
    <property type="entry name" value="Catalase_sf"/>
</dbReference>
<evidence type="ECO:0000313" key="3">
    <source>
        <dbReference type="EMBL" id="EKE43231.1"/>
    </source>
</evidence>
<evidence type="ECO:0000256" key="2">
    <source>
        <dbReference type="SAM" id="Phobius"/>
    </source>
</evidence>
<name>K2GKF9_9RHOB</name>
<protein>
    <recommendedName>
        <fullName evidence="5">Catalase</fullName>
    </recommendedName>
</protein>
<dbReference type="CDD" id="cd08152">
    <property type="entry name" value="y4iL_like"/>
    <property type="match status" value="1"/>
</dbReference>
<dbReference type="Proteomes" id="UP000006765">
    <property type="component" value="Unassembled WGS sequence"/>
</dbReference>
<accession>K2GKF9</accession>
<keyword evidence="2" id="KW-0812">Transmembrane</keyword>
<feature type="region of interest" description="Disordered" evidence="1">
    <location>
        <begin position="1"/>
        <end position="22"/>
    </location>
</feature>
<keyword evidence="2" id="KW-0472">Membrane</keyword>
<dbReference type="PANTHER" id="PTHR36195:SF4">
    <property type="entry name" value="DOMAIN PROTEIN, PUTATIVE (AFU_ORTHOLOGUE AFUA_5G01990)-RELATED"/>
    <property type="match status" value="1"/>
</dbReference>
<dbReference type="PATRIC" id="fig|1231392.3.peg.2840"/>
<dbReference type="eggNOG" id="COG0753">
    <property type="taxonomic scope" value="Bacteria"/>
</dbReference>
<dbReference type="Gene3D" id="2.40.180.10">
    <property type="entry name" value="Catalase core domain"/>
    <property type="match status" value="1"/>
</dbReference>
<evidence type="ECO:0000256" key="1">
    <source>
        <dbReference type="SAM" id="MobiDB-lite"/>
    </source>
</evidence>
<dbReference type="GO" id="GO:0020037">
    <property type="term" value="F:heme binding"/>
    <property type="evidence" value="ECO:0007669"/>
    <property type="project" value="InterPro"/>
</dbReference>
<evidence type="ECO:0000313" key="4">
    <source>
        <dbReference type="Proteomes" id="UP000006765"/>
    </source>
</evidence>
<feature type="region of interest" description="Disordered" evidence="1">
    <location>
        <begin position="358"/>
        <end position="384"/>
    </location>
</feature>
<dbReference type="PANTHER" id="PTHR36195">
    <property type="entry name" value="DOMAIN PROTEIN, PUTATIVE (AFU_ORTHOLOGUE AFUA_5G01990)-RELATED-RELATED"/>
    <property type="match status" value="1"/>
</dbReference>
<sequence>MKAPIAYRPDIEHRKPDEDETIGGLRDALGEILETTAETHDHAIRSVHAKAHGVLQARLTVLSDLPAEYAQGLFATPGTHQAIMRFSTNPGDILDDFIALPRGLAVKVLDVEGARLAGSEGESVQDFVMINAPVFSAPSAKAFLANLKLLAKTTDRAQWAKKGLSAAMRGAETLLETAGAQSATLQGLGGAPQTHPLGETYYTATPYRFGRFVAKIRVKPDSPSVAALAGRTVSALDRPDALREEILAVAGSNWMGWQVQVQLCRDPDAMPIEDPTVEWSEDLSPFVTVARLEAGPQVSFHPRITQDFDDRSRFSPWTGLKAHEPLGEINRARRGVYAMSAEFRERFNRCPIHQPRRLEDLPFPDKGGVRPTLPRRTMPDGPHRGREGIMDMPPGAMLALGLGAAVLGFVLYGTLSRRGDRG</sequence>